<dbReference type="SUPFAM" id="SSF51445">
    <property type="entry name" value="(Trans)glycosidases"/>
    <property type="match status" value="1"/>
</dbReference>
<evidence type="ECO:0000256" key="10">
    <source>
        <dbReference type="SAM" id="SignalP"/>
    </source>
</evidence>
<sequence>MMSSRRLLSTRLPSRLLVCCVAVSALLGCGQREAGTAPAVASAGAPAAPAANTPLPLIPAPAQVTRGSGSFHIGAGTVISIVGGDADARRSAEYLAELLKRTRGLSLEVRNETSASPGSIRLERSAQAPVAQKEGYSLDSDAKGLRIQARDGAGLFYGTVSAWQLMTPDARKGDVEVPAVAIRDWPRFSWRGQHLDVARHFHDVATVKHVLDTMAVHKLNVLHWHLTDDQGWRIEIKRYPKLTEVGAWRTPPGAGQHGTPERYGGFYTQEQISEVVAYAARLHITVLPELDMPGHAQAAVAAYPEEVGVPGVRTQVGVDWGVNPYLFNTSERSLTFITNVLDEVLTLFPSTYIHIGGDEAVKDQWEASPAVRAQMRKLGVKDAHAMQGWFNEQLAQYLTQHGRRMIGWDEILEGGVPASAAVMSWRGIEGAVTAAKQGHDVVLAPGDSLYLDNLQTTRSDEPNGRLTTLPLSKVYAFNPVPAALNAEQARHVLGAQGALWAEYIPSRWHVDHALFPRLAAVAEVTWSPMAARDWKNFLARMPAQLQRYQALGIDYSDGAFAADIDLDGDVNAVLAGGPAKVSLGNQSGAGSLHYTVDGSDPTPDAPRYTAPFAIQLPTTVKATAFTDDGIALAAPRSRTFDRAALLSRDTQGLRHCVEQGALGLRLPLLPDLPGADTPVYNVDLFHACRLYPQARLDGVGAIKVDAARLARNFGLAHEQSKVQKYPAKTPGGELEVRLGCEGELLARIPLPKGNALGEQFTLESALPARTGTHDLCLRFTAPITGPLYAIGAVHLIETTAQAPPRRHALIPPRRTLHVPVPPPSCSCTRPPRACPRLRHVAGLGGAAHGRDAGQRLAGAAGAGAGTGQDLPQGRRLVAGAGAGRGADRPDRRQGRAGPVLPRQRRQDSVGRPERLAVPDALHRGCCHARARACGAGVRWPGYVCRGHPQRQAVAQRRQHVPAVARGRQGAAQARRQRAGSEAVFADQEDPAMARQAAVRAAGRLRFGLRRRARIAAQLHLRAQGAVQLRLGLGPAHGQRRHLERRACGSLGCGARGWAAYRPAARGCRQCAVAGAAGVAGRPQRPGAGQP</sequence>
<dbReference type="HOGENOM" id="CLU_007082_1_0_6"/>
<evidence type="ECO:0000256" key="9">
    <source>
        <dbReference type="SAM" id="MobiDB-lite"/>
    </source>
</evidence>
<keyword evidence="14" id="KW-1185">Reference proteome</keyword>
<dbReference type="PRINTS" id="PR00738">
    <property type="entry name" value="GLHYDRLASE20"/>
</dbReference>
<dbReference type="InterPro" id="IPR015882">
    <property type="entry name" value="HEX_bac_N"/>
</dbReference>
<dbReference type="CDD" id="cd06563">
    <property type="entry name" value="GH20_chitobiase-like"/>
    <property type="match status" value="1"/>
</dbReference>
<dbReference type="GO" id="GO:0016020">
    <property type="term" value="C:membrane"/>
    <property type="evidence" value="ECO:0000318"/>
    <property type="project" value="GO_Central"/>
</dbReference>
<reference evidence="13 14" key="1">
    <citation type="journal article" date="2002" name="Nature">
        <title>Comparison of the genomes of two Xanthomonas pathogens with differing host specificities.</title>
        <authorList>
            <person name="da Silva A.C."/>
            <person name="Ferro J.A."/>
            <person name="Reinach F.C."/>
            <person name="Farah C.S."/>
            <person name="Furlan L.R."/>
            <person name="Quaggio R.B."/>
            <person name="Monteiro-Vitorello C.B."/>
            <person name="Van Sluys M.A."/>
            <person name="Almeida N.F."/>
            <person name="Alves L.M."/>
            <person name="do Amaral A.M."/>
            <person name="Bertolini M.C."/>
            <person name="Camargo L.E."/>
            <person name="Camarotte G."/>
            <person name="Cannavan F."/>
            <person name="Cardozo J."/>
            <person name="Chambergo F."/>
            <person name="Ciapina L.P."/>
            <person name="Cicarelli R.M."/>
            <person name="Coutinho L.L."/>
            <person name="Cursino-Santos J.R."/>
            <person name="El-Dorry H."/>
            <person name="Faria J.B."/>
            <person name="Ferreira A.J."/>
            <person name="Ferreira R.C."/>
            <person name="Ferro M.I."/>
            <person name="Formighieri E.F."/>
            <person name="Franco M.C."/>
            <person name="Greggio C.C."/>
            <person name="Gruber A."/>
            <person name="Katsuyama A.M."/>
            <person name="Kishi L.T."/>
            <person name="Leite R.P."/>
            <person name="Lemos E.G."/>
            <person name="Lemos M.V."/>
            <person name="Locali E.C."/>
            <person name="Machado M.A."/>
            <person name="Madeira A.M."/>
            <person name="Martinez-Rossi N.M."/>
            <person name="Martins E.C."/>
            <person name="Meidanis J."/>
            <person name="Menck C.F."/>
            <person name="Miyaki C.Y."/>
            <person name="Moon D.H."/>
            <person name="Moreira L.M."/>
            <person name="Novo M.T."/>
            <person name="Okura V.K."/>
            <person name="Oliveira M.C."/>
            <person name="Oliveira V.R."/>
            <person name="Pereira H.A."/>
            <person name="Rossi A."/>
            <person name="Sena J.A."/>
            <person name="Silva C."/>
            <person name="de Souza R.F."/>
            <person name="Spinola L.A."/>
            <person name="Takita M.A."/>
            <person name="Tamura R.E."/>
            <person name="Teixeira E.C."/>
            <person name="Tezza R.I."/>
            <person name="Trindade dos Santos M."/>
            <person name="Truffi D."/>
            <person name="Tsai S.M."/>
            <person name="White F.F."/>
            <person name="Setubal J.C."/>
            <person name="Kitajima J.P."/>
        </authorList>
    </citation>
    <scope>NUCLEOTIDE SEQUENCE [LARGE SCALE GENOMIC DNA]</scope>
    <source>
        <strain evidence="14">ATCC 33913 / DSM 3586 / NCPPB 528 / LMG 568 / P 25</strain>
    </source>
</reference>
<dbReference type="KEGG" id="xcc:XCC2890"/>
<dbReference type="Pfam" id="PF02838">
    <property type="entry name" value="Glyco_hydro_20b"/>
    <property type="match status" value="1"/>
</dbReference>
<evidence type="ECO:0000313" key="14">
    <source>
        <dbReference type="Proteomes" id="UP000001010"/>
    </source>
</evidence>
<dbReference type="InterPro" id="IPR029018">
    <property type="entry name" value="Hex-like_dom2"/>
</dbReference>
<dbReference type="Pfam" id="PF00728">
    <property type="entry name" value="Glyco_hydro_20"/>
    <property type="match status" value="1"/>
</dbReference>
<dbReference type="InterPro" id="IPR026876">
    <property type="entry name" value="Fn3_assoc_repeat"/>
</dbReference>
<evidence type="ECO:0000256" key="8">
    <source>
        <dbReference type="PIRSR" id="PIRSR625705-1"/>
    </source>
</evidence>
<dbReference type="Proteomes" id="UP000001010">
    <property type="component" value="Chromosome"/>
</dbReference>
<dbReference type="Gene3D" id="3.20.20.80">
    <property type="entry name" value="Glycosidases"/>
    <property type="match status" value="1"/>
</dbReference>
<feature type="chain" id="PRO_5004312126" description="beta-N-acetylhexosaminidase" evidence="10">
    <location>
        <begin position="35"/>
        <end position="1090"/>
    </location>
</feature>
<dbReference type="CAZy" id="GH20">
    <property type="family name" value="Glycoside Hydrolase Family 20"/>
</dbReference>
<evidence type="ECO:0000256" key="1">
    <source>
        <dbReference type="ARBA" id="ARBA00001231"/>
    </source>
</evidence>
<evidence type="ECO:0000259" key="11">
    <source>
        <dbReference type="Pfam" id="PF00728"/>
    </source>
</evidence>
<organism evidence="13 14">
    <name type="scientific">Xanthomonas campestris pv. campestris (strain ATCC 33913 / DSM 3586 / NCPPB 528 / LMG 568 / P 25)</name>
    <dbReference type="NCBI Taxonomy" id="190485"/>
    <lineage>
        <taxon>Bacteria</taxon>
        <taxon>Pseudomonadati</taxon>
        <taxon>Pseudomonadota</taxon>
        <taxon>Gammaproteobacteria</taxon>
        <taxon>Lysobacterales</taxon>
        <taxon>Lysobacteraceae</taxon>
        <taxon>Xanthomonas</taxon>
    </lineage>
</organism>
<evidence type="ECO:0000256" key="7">
    <source>
        <dbReference type="ARBA" id="ARBA00033000"/>
    </source>
</evidence>
<feature type="domain" description="Glycoside hydrolase family 20 catalytic" evidence="11">
    <location>
        <begin position="188"/>
        <end position="528"/>
    </location>
</feature>
<proteinExistence type="inferred from homology"/>
<accession>Q8P6S5</accession>
<feature type="active site" description="Proton donor" evidence="8">
    <location>
        <position position="359"/>
    </location>
</feature>
<name>Q8P6S5_XANCP</name>
<dbReference type="OrthoDB" id="9763537at2"/>
<feature type="domain" description="Beta-hexosaminidase bacterial type N-terminal" evidence="12">
    <location>
        <begin position="56"/>
        <end position="185"/>
    </location>
</feature>
<dbReference type="PROSITE" id="PS51257">
    <property type="entry name" value="PROKAR_LIPOPROTEIN"/>
    <property type="match status" value="1"/>
</dbReference>
<dbReference type="InterPro" id="IPR015883">
    <property type="entry name" value="Glyco_hydro_20_cat"/>
</dbReference>
<gene>
    <name evidence="13" type="primary">nahA</name>
    <name evidence="13" type="ordered locus">XCC2890</name>
</gene>
<dbReference type="GO" id="GO:0004563">
    <property type="term" value="F:beta-N-acetylhexosaminidase activity"/>
    <property type="evidence" value="ECO:0000318"/>
    <property type="project" value="GO_Central"/>
</dbReference>
<dbReference type="EnsemblBacteria" id="AAM42162">
    <property type="protein sequence ID" value="AAM42162"/>
    <property type="gene ID" value="XCC2890"/>
</dbReference>
<dbReference type="EC" id="3.2.1.52" evidence="3"/>
<keyword evidence="10" id="KW-0732">Signal</keyword>
<evidence type="ECO:0000256" key="3">
    <source>
        <dbReference type="ARBA" id="ARBA00012663"/>
    </source>
</evidence>
<dbReference type="Pfam" id="PF13287">
    <property type="entry name" value="Fn3_assoc"/>
    <property type="match status" value="1"/>
</dbReference>
<dbReference type="GO" id="GO:0005975">
    <property type="term" value="P:carbohydrate metabolic process"/>
    <property type="evidence" value="ECO:0007669"/>
    <property type="project" value="InterPro"/>
</dbReference>
<keyword evidence="5" id="KW-0326">Glycosidase</keyword>
<evidence type="ECO:0000256" key="5">
    <source>
        <dbReference type="ARBA" id="ARBA00023295"/>
    </source>
</evidence>
<dbReference type="SUPFAM" id="SSF55545">
    <property type="entry name" value="beta-N-acetylhexosaminidase-like domain"/>
    <property type="match status" value="1"/>
</dbReference>
<keyword evidence="4" id="KW-0378">Hydrolase</keyword>
<comment type="catalytic activity">
    <reaction evidence="1">
        <text>Hydrolysis of terminal non-reducing N-acetyl-D-hexosamine residues in N-acetyl-beta-D-hexosaminides.</text>
        <dbReference type="EC" id="3.2.1.52"/>
    </reaction>
</comment>
<dbReference type="InterPro" id="IPR017853">
    <property type="entry name" value="GH"/>
</dbReference>
<evidence type="ECO:0000256" key="6">
    <source>
        <dbReference type="ARBA" id="ARBA00030512"/>
    </source>
</evidence>
<dbReference type="AlphaFoldDB" id="Q8P6S5"/>
<dbReference type="Gene3D" id="3.30.379.10">
    <property type="entry name" value="Chitobiase/beta-hexosaminidase domain 2-like"/>
    <property type="match status" value="1"/>
</dbReference>
<dbReference type="EMBL" id="AE008922">
    <property type="protein sequence ID" value="AAM42162.1"/>
    <property type="molecule type" value="Genomic_DNA"/>
</dbReference>
<feature type="region of interest" description="Disordered" evidence="9">
    <location>
        <begin position="879"/>
        <end position="912"/>
    </location>
</feature>
<dbReference type="PANTHER" id="PTHR22600">
    <property type="entry name" value="BETA-HEXOSAMINIDASE"/>
    <property type="match status" value="1"/>
</dbReference>
<protein>
    <recommendedName>
        <fullName evidence="3">beta-N-acetylhexosaminidase</fullName>
        <ecNumber evidence="3">3.2.1.52</ecNumber>
    </recommendedName>
    <alternativeName>
        <fullName evidence="6">Beta-N-acetylhexosaminidase</fullName>
    </alternativeName>
    <alternativeName>
        <fullName evidence="7">N-acetyl-beta-glucosaminidase</fullName>
    </alternativeName>
</protein>
<dbReference type="InterPro" id="IPR025705">
    <property type="entry name" value="Beta_hexosaminidase_sua/sub"/>
</dbReference>
<comment type="similarity">
    <text evidence="2">Belongs to the glycosyl hydrolase 20 family.</text>
</comment>
<evidence type="ECO:0000256" key="4">
    <source>
        <dbReference type="ARBA" id="ARBA00022801"/>
    </source>
</evidence>
<dbReference type="PANTHER" id="PTHR22600:SF57">
    <property type="entry name" value="BETA-N-ACETYLHEXOSAMINIDASE"/>
    <property type="match status" value="1"/>
</dbReference>
<evidence type="ECO:0000256" key="2">
    <source>
        <dbReference type="ARBA" id="ARBA00006285"/>
    </source>
</evidence>
<evidence type="ECO:0000259" key="12">
    <source>
        <dbReference type="Pfam" id="PF02838"/>
    </source>
</evidence>
<evidence type="ECO:0000313" key="13">
    <source>
        <dbReference type="EMBL" id="AAM42162.1"/>
    </source>
</evidence>
<dbReference type="eggNOG" id="COG3525">
    <property type="taxonomic scope" value="Bacteria"/>
</dbReference>
<dbReference type="PATRIC" id="fig|190485.4.peg.3094"/>
<dbReference type="GO" id="GO:0030203">
    <property type="term" value="P:glycosaminoglycan metabolic process"/>
    <property type="evidence" value="ECO:0000318"/>
    <property type="project" value="GO_Central"/>
</dbReference>
<dbReference type="STRING" id="190485.XCC2890"/>
<feature type="signal peptide" evidence="10">
    <location>
        <begin position="1"/>
        <end position="34"/>
    </location>
</feature>